<gene>
    <name evidence="2" type="ORF">LI282_14120</name>
</gene>
<evidence type="ECO:0000313" key="2">
    <source>
        <dbReference type="EMBL" id="MCB7282164.1"/>
    </source>
</evidence>
<dbReference type="InterPro" id="IPR013610">
    <property type="entry name" value="ArdC_N"/>
</dbReference>
<proteinExistence type="predicted"/>
<feature type="non-terminal residue" evidence="2">
    <location>
        <position position="152"/>
    </location>
</feature>
<feature type="domain" description="N-terminal" evidence="1">
    <location>
        <begin position="7"/>
        <end position="135"/>
    </location>
</feature>
<dbReference type="Proteomes" id="UP001199363">
    <property type="component" value="Unassembled WGS sequence"/>
</dbReference>
<dbReference type="RefSeq" id="WP_227195366.1">
    <property type="nucleotide sequence ID" value="NZ_JAJCMZ010000154.1"/>
</dbReference>
<evidence type="ECO:0000259" key="1">
    <source>
        <dbReference type="Pfam" id="PF08401"/>
    </source>
</evidence>
<dbReference type="Pfam" id="PF08401">
    <property type="entry name" value="ArdcN"/>
    <property type="match status" value="1"/>
</dbReference>
<protein>
    <submittedName>
        <fullName evidence="2">ArdC family protein</fullName>
    </submittedName>
</protein>
<dbReference type="EMBL" id="JAJCQG010000046">
    <property type="protein sequence ID" value="MCB7282164.1"/>
    <property type="molecule type" value="Genomic_DNA"/>
</dbReference>
<evidence type="ECO:0000313" key="3">
    <source>
        <dbReference type="Proteomes" id="UP001199363"/>
    </source>
</evidence>
<accession>A0AAW4UZE7</accession>
<dbReference type="GO" id="GO:0003697">
    <property type="term" value="F:single-stranded DNA binding"/>
    <property type="evidence" value="ECO:0007669"/>
    <property type="project" value="InterPro"/>
</dbReference>
<reference evidence="2" key="1">
    <citation type="submission" date="2021-10" db="EMBL/GenBank/DDBJ databases">
        <title>Collection of gut derived symbiotic bacterial strains cultured from healthy donors.</title>
        <authorList>
            <person name="Lin H."/>
            <person name="Littmann E."/>
            <person name="Kohout C."/>
            <person name="Pamer E.G."/>
        </authorList>
    </citation>
    <scope>NUCLEOTIDE SEQUENCE</scope>
    <source>
        <strain evidence="2">DFI.1.167</strain>
    </source>
</reference>
<name>A0AAW4UZE7_PHOVU</name>
<dbReference type="AlphaFoldDB" id="A0AAW4UZE7"/>
<comment type="caution">
    <text evidence="2">The sequence shown here is derived from an EMBL/GenBank/DDBJ whole genome shotgun (WGS) entry which is preliminary data.</text>
</comment>
<organism evidence="2 3">
    <name type="scientific">Phocaeicola vulgatus</name>
    <name type="common">Bacteroides vulgatus</name>
    <dbReference type="NCBI Taxonomy" id="821"/>
    <lineage>
        <taxon>Bacteria</taxon>
        <taxon>Pseudomonadati</taxon>
        <taxon>Bacteroidota</taxon>
        <taxon>Bacteroidia</taxon>
        <taxon>Bacteroidales</taxon>
        <taxon>Bacteroidaceae</taxon>
        <taxon>Phocaeicola</taxon>
    </lineage>
</organism>
<sequence>MDTASDKALQRFAELMIEKIKQVEDNWQKPWFGIKGGGLPQNIEGRTYNGVNSFMLFLLSEKEQYSLPVYMTFMQAKDNGLNILKGEKSFPVIYWNFSVRDKNGKKIPFDVYKNLDKNEQQEYKVTPFLKTYNVFNVQQTNLQETKPEKWEA</sequence>